<evidence type="ECO:0000313" key="2">
    <source>
        <dbReference type="EMBL" id="AYF72686.1"/>
    </source>
</evidence>
<name>A0A386Z551_9NOCA</name>
<dbReference type="AlphaFoldDB" id="A0A386Z551"/>
<dbReference type="EMBL" id="CP032568">
    <property type="protein sequence ID" value="AYF72686.1"/>
    <property type="molecule type" value="Genomic_DNA"/>
</dbReference>
<dbReference type="Proteomes" id="UP000267164">
    <property type="component" value="Chromosome"/>
</dbReference>
<proteinExistence type="predicted"/>
<feature type="transmembrane region" description="Helical" evidence="1">
    <location>
        <begin position="182"/>
        <end position="200"/>
    </location>
</feature>
<protein>
    <submittedName>
        <fullName evidence="2">Uncharacterized protein</fullName>
    </submittedName>
</protein>
<evidence type="ECO:0000256" key="1">
    <source>
        <dbReference type="SAM" id="Phobius"/>
    </source>
</evidence>
<feature type="transmembrane region" description="Helical" evidence="1">
    <location>
        <begin position="27"/>
        <end position="48"/>
    </location>
</feature>
<keyword evidence="1" id="KW-0472">Membrane</keyword>
<reference evidence="2 3" key="1">
    <citation type="submission" date="2018-09" db="EMBL/GenBank/DDBJ databases">
        <title>Nocardia yunnanensis sp. nov., an actinomycete isolated from a soil sample.</title>
        <authorList>
            <person name="Zhang J."/>
        </authorList>
    </citation>
    <scope>NUCLEOTIDE SEQUENCE [LARGE SCALE GENOMIC DNA]</scope>
    <source>
        <strain evidence="2 3">CFHS0054</strain>
    </source>
</reference>
<evidence type="ECO:0000313" key="3">
    <source>
        <dbReference type="Proteomes" id="UP000267164"/>
    </source>
</evidence>
<feature type="transmembrane region" description="Helical" evidence="1">
    <location>
        <begin position="238"/>
        <end position="257"/>
    </location>
</feature>
<dbReference type="KEGG" id="nyu:D7D52_00965"/>
<organism evidence="2 3">
    <name type="scientific">Nocardia yunnanensis</name>
    <dbReference type="NCBI Taxonomy" id="2382165"/>
    <lineage>
        <taxon>Bacteria</taxon>
        <taxon>Bacillati</taxon>
        <taxon>Actinomycetota</taxon>
        <taxon>Actinomycetes</taxon>
        <taxon>Mycobacteriales</taxon>
        <taxon>Nocardiaceae</taxon>
        <taxon>Nocardia</taxon>
    </lineage>
</organism>
<sequence length="262" mass="26358">MNLTVPPLVARAANSEVRKVTSVRTNWLIGGGVVVAGVLAFVALGAGFQPGGAHGQGFSSGSGWAALLTLWVLVLTVAAAAVFGALGSATEFHTGSLAISTLYTSDRTLLLGSKLAVAGGFSLATVVAMEILGGAAMRLTGGSRVPMDGGFFGVLIGVALAAVCWAVIGTALGFALRSPTRVLAAVLGWAVLEPLLWITLRAIGFGGLAAILPVSSTVGAISGGRYAKSALIAPTPAAMVLMVLWSAAAGAGAWWLFTRRDL</sequence>
<keyword evidence="1" id="KW-0812">Transmembrane</keyword>
<feature type="transmembrane region" description="Helical" evidence="1">
    <location>
        <begin position="109"/>
        <end position="131"/>
    </location>
</feature>
<feature type="transmembrane region" description="Helical" evidence="1">
    <location>
        <begin position="68"/>
        <end position="89"/>
    </location>
</feature>
<dbReference type="OrthoDB" id="4551971at2"/>
<feature type="transmembrane region" description="Helical" evidence="1">
    <location>
        <begin position="151"/>
        <end position="175"/>
    </location>
</feature>
<keyword evidence="3" id="KW-1185">Reference proteome</keyword>
<keyword evidence="1" id="KW-1133">Transmembrane helix</keyword>
<gene>
    <name evidence="2" type="ORF">D7D52_00965</name>
</gene>
<accession>A0A386Z551</accession>
<dbReference type="RefSeq" id="WP_120734631.1">
    <property type="nucleotide sequence ID" value="NZ_CP032568.1"/>
</dbReference>